<feature type="transmembrane region" description="Helical" evidence="6">
    <location>
        <begin position="45"/>
        <end position="64"/>
    </location>
</feature>
<reference evidence="8 9" key="1">
    <citation type="submission" date="2019-09" db="EMBL/GenBank/DDBJ databases">
        <title>Draft genome of the ectomycorrhizal ascomycete Sphaerosporella brunnea.</title>
        <authorList>
            <consortium name="DOE Joint Genome Institute"/>
            <person name="Benucci G.M."/>
            <person name="Marozzi G."/>
            <person name="Antonielli L."/>
            <person name="Sanchez S."/>
            <person name="Marco P."/>
            <person name="Wang X."/>
            <person name="Falini L.B."/>
            <person name="Barry K."/>
            <person name="Haridas S."/>
            <person name="Lipzen A."/>
            <person name="Labutti K."/>
            <person name="Grigoriev I.V."/>
            <person name="Murat C."/>
            <person name="Martin F."/>
            <person name="Albertini E."/>
            <person name="Donnini D."/>
            <person name="Bonito G."/>
        </authorList>
    </citation>
    <scope>NUCLEOTIDE SEQUENCE [LARGE SCALE GENOMIC DNA]</scope>
    <source>
        <strain evidence="8 9">Sb_GMNB300</strain>
    </source>
</reference>
<keyword evidence="2 6" id="KW-0812">Transmembrane</keyword>
<name>A0A5J5EG26_9PEZI</name>
<evidence type="ECO:0000313" key="8">
    <source>
        <dbReference type="EMBL" id="KAA8893718.1"/>
    </source>
</evidence>
<dbReference type="Pfam" id="PF01284">
    <property type="entry name" value="MARVEL"/>
    <property type="match status" value="1"/>
</dbReference>
<evidence type="ECO:0000256" key="1">
    <source>
        <dbReference type="ARBA" id="ARBA00004141"/>
    </source>
</evidence>
<dbReference type="PANTHER" id="PTHR37451:SF3">
    <property type="entry name" value="MARVEL DOMAIN-CONTAINING PROTEIN"/>
    <property type="match status" value="1"/>
</dbReference>
<feature type="transmembrane region" description="Helical" evidence="6">
    <location>
        <begin position="76"/>
        <end position="99"/>
    </location>
</feature>
<evidence type="ECO:0000256" key="3">
    <source>
        <dbReference type="ARBA" id="ARBA00022989"/>
    </source>
</evidence>
<evidence type="ECO:0000256" key="5">
    <source>
        <dbReference type="SAM" id="MobiDB-lite"/>
    </source>
</evidence>
<accession>A0A5J5EG26</accession>
<keyword evidence="3 6" id="KW-1133">Transmembrane helix</keyword>
<dbReference type="GO" id="GO:0016020">
    <property type="term" value="C:membrane"/>
    <property type="evidence" value="ECO:0007669"/>
    <property type="project" value="UniProtKB-SubCell"/>
</dbReference>
<dbReference type="EMBL" id="VXIS01000410">
    <property type="protein sequence ID" value="KAA8893718.1"/>
    <property type="molecule type" value="Genomic_DNA"/>
</dbReference>
<dbReference type="InParanoid" id="A0A5J5EG26"/>
<dbReference type="OrthoDB" id="5284712at2759"/>
<feature type="domain" description="MARVEL" evidence="7">
    <location>
        <begin position="11"/>
        <end position="157"/>
    </location>
</feature>
<evidence type="ECO:0000313" key="9">
    <source>
        <dbReference type="Proteomes" id="UP000326924"/>
    </source>
</evidence>
<feature type="transmembrane region" description="Helical" evidence="6">
    <location>
        <begin position="147"/>
        <end position="167"/>
    </location>
</feature>
<evidence type="ECO:0000256" key="6">
    <source>
        <dbReference type="SAM" id="Phobius"/>
    </source>
</evidence>
<dbReference type="AlphaFoldDB" id="A0A5J5EG26"/>
<protein>
    <recommendedName>
        <fullName evidence="7">MARVEL domain-containing protein</fullName>
    </recommendedName>
</protein>
<comment type="caution">
    <text evidence="8">The sequence shown here is derived from an EMBL/GenBank/DDBJ whole genome shotgun (WGS) entry which is preliminary data.</text>
</comment>
<organism evidence="8 9">
    <name type="scientific">Sphaerosporella brunnea</name>
    <dbReference type="NCBI Taxonomy" id="1250544"/>
    <lineage>
        <taxon>Eukaryota</taxon>
        <taxon>Fungi</taxon>
        <taxon>Dikarya</taxon>
        <taxon>Ascomycota</taxon>
        <taxon>Pezizomycotina</taxon>
        <taxon>Pezizomycetes</taxon>
        <taxon>Pezizales</taxon>
        <taxon>Pyronemataceae</taxon>
        <taxon>Sphaerosporella</taxon>
    </lineage>
</organism>
<dbReference type="Proteomes" id="UP000326924">
    <property type="component" value="Unassembled WGS sequence"/>
</dbReference>
<feature type="region of interest" description="Disordered" evidence="5">
    <location>
        <begin position="204"/>
        <end position="228"/>
    </location>
</feature>
<dbReference type="PANTHER" id="PTHR37451">
    <property type="entry name" value="MARVEL DOMAIN"/>
    <property type="match status" value="1"/>
</dbReference>
<evidence type="ECO:0000259" key="7">
    <source>
        <dbReference type="Pfam" id="PF01284"/>
    </source>
</evidence>
<evidence type="ECO:0000256" key="2">
    <source>
        <dbReference type="ARBA" id="ARBA00022692"/>
    </source>
</evidence>
<evidence type="ECO:0000256" key="4">
    <source>
        <dbReference type="ARBA" id="ARBA00023136"/>
    </source>
</evidence>
<sequence>MVNAGAMLKAMLGLHALQAVWSIVVMGVMGASMLQDGPTSGAAKFIFTLCWLNIPTLIYLTMSPRFPRTKNLAHPYWLFGMNTLYAIFWFAAFVALSVYTNNGISVGESKETDQKLKQQGGCAVFKAGTGETEKACTLNKSAVGLSVFMWFLWLATTGIAGYAAWYFKQHTISPFDDYSSPSTEIQETTKDAFSSNDEYAPINRSVTSHEDYDEYDVESRPSHGRSASVASSTYHSSAYSYGDQPAHPGRALSWAAEREPYAGIGGHAPIAPVDGATMPDAPDDYSYRGGRR</sequence>
<dbReference type="InterPro" id="IPR008253">
    <property type="entry name" value="Marvel"/>
</dbReference>
<keyword evidence="4 6" id="KW-0472">Membrane</keyword>
<keyword evidence="9" id="KW-1185">Reference proteome</keyword>
<comment type="subcellular location">
    <subcellularLocation>
        <location evidence="1">Membrane</location>
        <topology evidence="1">Multi-pass membrane protein</topology>
    </subcellularLocation>
</comment>
<proteinExistence type="predicted"/>
<feature type="region of interest" description="Disordered" evidence="5">
    <location>
        <begin position="263"/>
        <end position="292"/>
    </location>
</feature>
<feature type="transmembrane region" description="Helical" evidence="6">
    <location>
        <begin position="12"/>
        <end position="33"/>
    </location>
</feature>
<gene>
    <name evidence="8" type="ORF">FN846DRAFT_895739</name>
</gene>